<evidence type="ECO:0000313" key="3">
    <source>
        <dbReference type="EMBL" id="SOV14617.1"/>
    </source>
</evidence>
<keyword evidence="1" id="KW-0472">Membrane</keyword>
<dbReference type="Pfam" id="PF08373">
    <property type="entry name" value="RAP"/>
    <property type="match status" value="1"/>
</dbReference>
<keyword evidence="4" id="KW-1185">Reference proteome</keyword>
<evidence type="ECO:0000256" key="1">
    <source>
        <dbReference type="SAM" id="Phobius"/>
    </source>
</evidence>
<dbReference type="EMBL" id="LT969433">
    <property type="protein sequence ID" value="SOV14617.1"/>
    <property type="molecule type" value="Genomic_DNA"/>
</dbReference>
<feature type="transmembrane region" description="Helical" evidence="1">
    <location>
        <begin position="889"/>
        <end position="907"/>
    </location>
</feature>
<name>A0ABY1UNG9_9APIC</name>
<feature type="domain" description="RAP" evidence="2">
    <location>
        <begin position="864"/>
        <end position="924"/>
    </location>
</feature>
<keyword evidence="1" id="KW-0812">Transmembrane</keyword>
<evidence type="ECO:0000259" key="2">
    <source>
        <dbReference type="PROSITE" id="PS51286"/>
    </source>
</evidence>
<dbReference type="PROSITE" id="PS51286">
    <property type="entry name" value="RAP"/>
    <property type="match status" value="1"/>
</dbReference>
<reference evidence="3" key="1">
    <citation type="submission" date="2016-09" db="EMBL/GenBank/DDBJ databases">
        <authorList>
            <consortium name="Pathogen Informatics"/>
            <person name="Sun Q."/>
            <person name="Inoue M."/>
        </authorList>
    </citation>
    <scope>NUCLEOTIDE SEQUENCE</scope>
</reference>
<proteinExistence type="predicted"/>
<evidence type="ECO:0000313" key="4">
    <source>
        <dbReference type="Proteomes" id="UP000831156"/>
    </source>
</evidence>
<dbReference type="Proteomes" id="UP000831156">
    <property type="component" value="Chromosome 10"/>
</dbReference>
<organism evidence="3 4">
    <name type="scientific">Plasmodium gaboni</name>
    <dbReference type="NCBI Taxonomy" id="647221"/>
    <lineage>
        <taxon>Eukaryota</taxon>
        <taxon>Sar</taxon>
        <taxon>Alveolata</taxon>
        <taxon>Apicomplexa</taxon>
        <taxon>Aconoidasida</taxon>
        <taxon>Haemosporida</taxon>
        <taxon>Plasmodiidae</taxon>
        <taxon>Plasmodium</taxon>
        <taxon>Plasmodium (Laverania)</taxon>
    </lineage>
</organism>
<accession>A0ABY1UNG9</accession>
<dbReference type="SMART" id="SM00952">
    <property type="entry name" value="RAP"/>
    <property type="match status" value="1"/>
</dbReference>
<dbReference type="InterPro" id="IPR013584">
    <property type="entry name" value="RAP"/>
</dbReference>
<sequence>MIRFVWRKNIFLQHHFKRKSSFVASQIDLKKLSTKHLGSFSFDIIRLCEQNKELYESYKCRIIKDIDLLDGKDCYRILKSLEINNKINEEEELLKYILKRMCIESCRYSIKEICDICFLCSKLNIIYIPLFASLSIVFINKINLAGPEHLTIMCLCYSKIQIKDVNLFNRISVAALNILYMYDIENLINLLLSYIYIDISVDLLLHSSIPIFIKNEKKLDSNSLNKLAYVYSNYKYKSNDINCLLKNKLPLYICSLNNIQLSELIISLDRLYIKHYPIYKYYTNVNLICLDFSLAIKVIHVISQLDDISLELKYDEIFLCINNFLAIHGKYIRSGEMADKKNDDTKIKTYDDTKNKIYDDTEIKKNDDMKIKKNDDMKIKKNDDMKIKTYDDMKIKKYDDTKIKTYDDMKIKKNDDMKIKTYDEMVRLYYMSYGLSEQHKRSVKRNNIFCDNHTNEDSNLLEDFHHPINNRYNNFSHLEFNKDKVLEQYSLCSSLKIKNNNEYDVCPPCDNINNVNNMKRYYFEYNMKKKLDNNSLCYLYTDIFESIYNLLINNNNNIYEYDEKLKIYMNYICKEIVYLKNNLNINCLSRIFTTIGKMPIIWNLTFLPLDVIKDTFFIFYINEEKHFYEELLERYFEIYSKCDNIEYNTIILYNIINLFLLNNNKKYYLQFEKCLEHYSKILRRKSVEEEYMKEECIIIYNYIEYNFKNINLWSKRKHKTNDKNENINNNNLIDSVDGVLSQSYSSYNLEKTINTNNKLLTLELYNIIQQFNKNIKINHKEEIYFIPVVEYENYIAYVFLQPEDYYYSSSEQNYLCILEDKMGYLGMNSLKNNINDKNKKYRECDKQDILPLDWTYNSSLILINNVLYNPYKTFYNDTFFIKSNALVKINFLLIKGYNIIAIPFYIWRNMSYEEKQKQVQLMRKQIINS</sequence>
<protein>
    <recommendedName>
        <fullName evidence="2">RAP domain-containing protein</fullName>
    </recommendedName>
</protein>
<keyword evidence="1" id="KW-1133">Transmembrane helix</keyword>
<gene>
    <name evidence="3" type="ORF">PGABG01_1004500</name>
</gene>